<sequence length="114" mass="12492">MSEDPTGGRGRNLKGIPTSPLDFVAPDRPKVSPPACRTRVLPINPLTKPNGRRPPTAETRFVGYPPLARIVSLAGARGARRKGRWVSSWVESGALLRERLNPARMTRTRDALSL</sequence>
<evidence type="ECO:0000313" key="3">
    <source>
        <dbReference type="Proteomes" id="UP000287651"/>
    </source>
</evidence>
<protein>
    <submittedName>
        <fullName evidence="2">Uncharacterized protein</fullName>
    </submittedName>
</protein>
<gene>
    <name evidence="2" type="ORF">B296_00029089</name>
</gene>
<dbReference type="Proteomes" id="UP000287651">
    <property type="component" value="Unassembled WGS sequence"/>
</dbReference>
<comment type="caution">
    <text evidence="2">The sequence shown here is derived from an EMBL/GenBank/DDBJ whole genome shotgun (WGS) entry which is preliminary data.</text>
</comment>
<evidence type="ECO:0000313" key="2">
    <source>
        <dbReference type="EMBL" id="RRT52670.1"/>
    </source>
</evidence>
<dbReference type="AlphaFoldDB" id="A0A426YLS2"/>
<evidence type="ECO:0000256" key="1">
    <source>
        <dbReference type="SAM" id="MobiDB-lite"/>
    </source>
</evidence>
<feature type="region of interest" description="Disordered" evidence="1">
    <location>
        <begin position="1"/>
        <end position="60"/>
    </location>
</feature>
<proteinExistence type="predicted"/>
<name>A0A426YLS2_ENSVE</name>
<dbReference type="EMBL" id="AMZH03011544">
    <property type="protein sequence ID" value="RRT52670.1"/>
    <property type="molecule type" value="Genomic_DNA"/>
</dbReference>
<reference evidence="2 3" key="1">
    <citation type="journal article" date="2014" name="Agronomy (Basel)">
        <title>A Draft Genome Sequence for Ensete ventricosum, the Drought-Tolerant Tree Against Hunger.</title>
        <authorList>
            <person name="Harrison J."/>
            <person name="Moore K.A."/>
            <person name="Paszkiewicz K."/>
            <person name="Jones T."/>
            <person name="Grant M."/>
            <person name="Ambacheew D."/>
            <person name="Muzemil S."/>
            <person name="Studholme D.J."/>
        </authorList>
    </citation>
    <scope>NUCLEOTIDE SEQUENCE [LARGE SCALE GENOMIC DNA]</scope>
</reference>
<organism evidence="2 3">
    <name type="scientific">Ensete ventricosum</name>
    <name type="common">Abyssinian banana</name>
    <name type="synonym">Musa ensete</name>
    <dbReference type="NCBI Taxonomy" id="4639"/>
    <lineage>
        <taxon>Eukaryota</taxon>
        <taxon>Viridiplantae</taxon>
        <taxon>Streptophyta</taxon>
        <taxon>Embryophyta</taxon>
        <taxon>Tracheophyta</taxon>
        <taxon>Spermatophyta</taxon>
        <taxon>Magnoliopsida</taxon>
        <taxon>Liliopsida</taxon>
        <taxon>Zingiberales</taxon>
        <taxon>Musaceae</taxon>
        <taxon>Ensete</taxon>
    </lineage>
</organism>
<accession>A0A426YLS2</accession>